<dbReference type="AlphaFoldDB" id="A0A4R3HSX7"/>
<dbReference type="EMBL" id="SLZQ01000007">
    <property type="protein sequence ID" value="TCS36286.1"/>
    <property type="molecule type" value="Genomic_DNA"/>
</dbReference>
<evidence type="ECO:0000256" key="2">
    <source>
        <dbReference type="ARBA" id="ARBA00022475"/>
    </source>
</evidence>
<reference evidence="8 9" key="1">
    <citation type="submission" date="2019-03" db="EMBL/GenBank/DDBJ databases">
        <title>Genomic Encyclopedia of Type Strains, Phase IV (KMG-IV): sequencing the most valuable type-strain genomes for metagenomic binning, comparative biology and taxonomic classification.</title>
        <authorList>
            <person name="Goeker M."/>
        </authorList>
    </citation>
    <scope>NUCLEOTIDE SEQUENCE [LARGE SCALE GENOMIC DNA]</scope>
    <source>
        <strain evidence="8 9">DSM 7445</strain>
    </source>
</reference>
<feature type="transmembrane region" description="Helical" evidence="6">
    <location>
        <begin position="242"/>
        <end position="265"/>
    </location>
</feature>
<dbReference type="OrthoDB" id="5186724at2"/>
<keyword evidence="4 6" id="KW-1133">Transmembrane helix</keyword>
<evidence type="ECO:0000256" key="4">
    <source>
        <dbReference type="ARBA" id="ARBA00022989"/>
    </source>
</evidence>
<evidence type="ECO:0000313" key="9">
    <source>
        <dbReference type="Proteomes" id="UP000295382"/>
    </source>
</evidence>
<feature type="transmembrane region" description="Helical" evidence="6">
    <location>
        <begin position="67"/>
        <end position="88"/>
    </location>
</feature>
<feature type="domain" description="EamA" evidence="7">
    <location>
        <begin position="10"/>
        <end position="139"/>
    </location>
</feature>
<evidence type="ECO:0000313" key="8">
    <source>
        <dbReference type="EMBL" id="TCS36286.1"/>
    </source>
</evidence>
<dbReference type="PANTHER" id="PTHR32322:SF18">
    <property type="entry name" value="S-ADENOSYLMETHIONINE_S-ADENOSYLHOMOCYSTEINE TRANSPORTER"/>
    <property type="match status" value="1"/>
</dbReference>
<feature type="transmembrane region" description="Helical" evidence="6">
    <location>
        <begin position="214"/>
        <end position="235"/>
    </location>
</feature>
<keyword evidence="2" id="KW-1003">Cell membrane</keyword>
<feature type="transmembrane region" description="Helical" evidence="6">
    <location>
        <begin position="181"/>
        <end position="202"/>
    </location>
</feature>
<keyword evidence="3 6" id="KW-0812">Transmembrane</keyword>
<evidence type="ECO:0000256" key="3">
    <source>
        <dbReference type="ARBA" id="ARBA00022692"/>
    </source>
</evidence>
<evidence type="ECO:0000256" key="5">
    <source>
        <dbReference type="ARBA" id="ARBA00023136"/>
    </source>
</evidence>
<keyword evidence="9" id="KW-1185">Reference proteome</keyword>
<dbReference type="RefSeq" id="WP_132259116.1">
    <property type="nucleotide sequence ID" value="NZ_SLZQ01000007.1"/>
</dbReference>
<evidence type="ECO:0000256" key="6">
    <source>
        <dbReference type="SAM" id="Phobius"/>
    </source>
</evidence>
<sequence>MKQAGIYVKLVLTTACWAAVFHAGKYAVAYVTPLYASAWRFLLAALVLIPLIAVMEGWSVDALRRNAFGLLVMSAIGVFGFNVSMFYGLQHTSAVNGALIMAFSPVLTAAFSAMINREPLARHQWIGLSFGLVGIIVVVSKGSLHTLATLSLSLGDLLILIAAICWAIYPVIPKRFVKGMSTLQITGSTIAGGASLLAFFAIQTTPTFFVAPSWPIALSIVFMGLFGSALAYLWWNQGIQRLGATTVAGFLNLVPLFTTLIGVALGQPVSLAQLCGAALVIVGVLYSSGSLSLASLMSVQRSYSVAAPDATPCNKG</sequence>
<dbReference type="SUPFAM" id="SSF103481">
    <property type="entry name" value="Multidrug resistance efflux transporter EmrE"/>
    <property type="match status" value="2"/>
</dbReference>
<evidence type="ECO:0000256" key="1">
    <source>
        <dbReference type="ARBA" id="ARBA00004651"/>
    </source>
</evidence>
<name>A0A4R3HSX7_PAULE</name>
<feature type="transmembrane region" description="Helical" evidence="6">
    <location>
        <begin position="150"/>
        <end position="169"/>
    </location>
</feature>
<feature type="transmembrane region" description="Helical" evidence="6">
    <location>
        <begin position="271"/>
        <end position="294"/>
    </location>
</feature>
<dbReference type="GO" id="GO:0005886">
    <property type="term" value="C:plasma membrane"/>
    <property type="evidence" value="ECO:0007669"/>
    <property type="project" value="UniProtKB-SubCell"/>
</dbReference>
<keyword evidence="5 6" id="KW-0472">Membrane</keyword>
<dbReference type="Proteomes" id="UP000295382">
    <property type="component" value="Unassembled WGS sequence"/>
</dbReference>
<dbReference type="InterPro" id="IPR000620">
    <property type="entry name" value="EamA_dom"/>
</dbReference>
<evidence type="ECO:0000259" key="7">
    <source>
        <dbReference type="Pfam" id="PF00892"/>
    </source>
</evidence>
<feature type="transmembrane region" description="Helical" evidence="6">
    <location>
        <begin position="39"/>
        <end position="55"/>
    </location>
</feature>
<gene>
    <name evidence="8" type="ORF">EDC30_107103</name>
</gene>
<dbReference type="PANTHER" id="PTHR32322">
    <property type="entry name" value="INNER MEMBRANE TRANSPORTER"/>
    <property type="match status" value="1"/>
</dbReference>
<proteinExistence type="predicted"/>
<organism evidence="8 9">
    <name type="scientific">Paucimonas lemoignei</name>
    <name type="common">Pseudomonas lemoignei</name>
    <dbReference type="NCBI Taxonomy" id="29443"/>
    <lineage>
        <taxon>Bacteria</taxon>
        <taxon>Pseudomonadati</taxon>
        <taxon>Pseudomonadota</taxon>
        <taxon>Betaproteobacteria</taxon>
        <taxon>Burkholderiales</taxon>
        <taxon>Burkholderiaceae</taxon>
        <taxon>Paucimonas</taxon>
    </lineage>
</organism>
<feature type="transmembrane region" description="Helical" evidence="6">
    <location>
        <begin position="94"/>
        <end position="113"/>
    </location>
</feature>
<feature type="domain" description="EamA" evidence="7">
    <location>
        <begin position="154"/>
        <end position="287"/>
    </location>
</feature>
<dbReference type="Pfam" id="PF00892">
    <property type="entry name" value="EamA"/>
    <property type="match status" value="2"/>
</dbReference>
<dbReference type="InterPro" id="IPR037185">
    <property type="entry name" value="EmrE-like"/>
</dbReference>
<comment type="subcellular location">
    <subcellularLocation>
        <location evidence="1">Cell membrane</location>
        <topology evidence="1">Multi-pass membrane protein</topology>
    </subcellularLocation>
</comment>
<accession>A0A4R3HSX7</accession>
<dbReference type="InterPro" id="IPR050638">
    <property type="entry name" value="AA-Vitamin_Transporters"/>
</dbReference>
<feature type="transmembrane region" description="Helical" evidence="6">
    <location>
        <begin position="125"/>
        <end position="144"/>
    </location>
</feature>
<protein>
    <submittedName>
        <fullName evidence="8">Threonine/homoserine efflux transporter RhtA</fullName>
    </submittedName>
</protein>
<comment type="caution">
    <text evidence="8">The sequence shown here is derived from an EMBL/GenBank/DDBJ whole genome shotgun (WGS) entry which is preliminary data.</text>
</comment>